<feature type="signal peptide" evidence="2">
    <location>
        <begin position="1"/>
        <end position="20"/>
    </location>
</feature>
<reference evidence="3 4" key="1">
    <citation type="submission" date="2016-10" db="EMBL/GenBank/DDBJ databases">
        <authorList>
            <person name="de Groot N.N."/>
        </authorList>
    </citation>
    <scope>NUCLEOTIDE SEQUENCE [LARGE SCALE GENOMIC DNA]</scope>
    <source>
        <strain evidence="3 4">DSM 29340</strain>
    </source>
</reference>
<protein>
    <submittedName>
        <fullName evidence="3">HupE / UreJ protein</fullName>
    </submittedName>
</protein>
<dbReference type="Proteomes" id="UP000199379">
    <property type="component" value="Unassembled WGS sequence"/>
</dbReference>
<keyword evidence="1" id="KW-0472">Membrane</keyword>
<proteinExistence type="predicted"/>
<dbReference type="InterPro" id="IPR032809">
    <property type="entry name" value="Put_HupE_UreJ"/>
</dbReference>
<dbReference type="RefSeq" id="WP_092370770.1">
    <property type="nucleotide sequence ID" value="NZ_BMGV01000012.1"/>
</dbReference>
<organism evidence="3 4">
    <name type="scientific">Cribrihabitans marinus</name>
    <dbReference type="NCBI Taxonomy" id="1227549"/>
    <lineage>
        <taxon>Bacteria</taxon>
        <taxon>Pseudomonadati</taxon>
        <taxon>Pseudomonadota</taxon>
        <taxon>Alphaproteobacteria</taxon>
        <taxon>Rhodobacterales</taxon>
        <taxon>Paracoccaceae</taxon>
        <taxon>Cribrihabitans</taxon>
    </lineage>
</organism>
<name>A0A1H7DT56_9RHOB</name>
<sequence>MRTVFALLVALGLFSGPLRAHDLGLAQVELDRTGPGTLQLRAKLSATVDAPSPVLPSACTAQPGITRNAPGNNQLVQWAISCSDNAMPSELTLPWSLQAAMVTQAGPDGQPTSRLVNAGQDGILIALNDPVDETLSFWTVLADYTALGIEHILIGLDHIALLVCLAVLASGWTLVRLATAFTIGHSLTLGLAALDLVRVPTGPMEAVIALSVVYLARDVVLGRRFDRRHTSLLAGIGLIHGLGFASVLGEIGLPANERLSALFGFNLGVEIGQIIVLFALTVTMALLVRIVRIPARTGGLVVGVAIGFIAAFWTLDRIASLA</sequence>
<keyword evidence="1" id="KW-1133">Transmembrane helix</keyword>
<dbReference type="OrthoDB" id="9808870at2"/>
<feature type="transmembrane region" description="Helical" evidence="1">
    <location>
        <begin position="271"/>
        <end position="291"/>
    </location>
</feature>
<feature type="transmembrane region" description="Helical" evidence="1">
    <location>
        <begin position="232"/>
        <end position="251"/>
    </location>
</feature>
<evidence type="ECO:0000313" key="4">
    <source>
        <dbReference type="Proteomes" id="UP000199379"/>
    </source>
</evidence>
<feature type="transmembrane region" description="Helical" evidence="1">
    <location>
        <begin position="160"/>
        <end position="183"/>
    </location>
</feature>
<keyword evidence="1" id="KW-0812">Transmembrane</keyword>
<keyword evidence="4" id="KW-1185">Reference proteome</keyword>
<dbReference type="AlphaFoldDB" id="A0A1H7DT56"/>
<keyword evidence="2" id="KW-0732">Signal</keyword>
<accession>A0A1H7DT56</accession>
<gene>
    <name evidence="3" type="ORF">SAMN05444007_11372</name>
</gene>
<dbReference type="EMBL" id="FNYD01000013">
    <property type="protein sequence ID" value="SEK04708.1"/>
    <property type="molecule type" value="Genomic_DNA"/>
</dbReference>
<evidence type="ECO:0000256" key="1">
    <source>
        <dbReference type="SAM" id="Phobius"/>
    </source>
</evidence>
<dbReference type="STRING" id="1227549.SAMN05444007_11372"/>
<evidence type="ECO:0000256" key="2">
    <source>
        <dbReference type="SAM" id="SignalP"/>
    </source>
</evidence>
<feature type="chain" id="PRO_5011616709" evidence="2">
    <location>
        <begin position="21"/>
        <end position="322"/>
    </location>
</feature>
<dbReference type="Pfam" id="PF13795">
    <property type="entry name" value="HupE_UreJ_2"/>
    <property type="match status" value="1"/>
</dbReference>
<evidence type="ECO:0000313" key="3">
    <source>
        <dbReference type="EMBL" id="SEK04708.1"/>
    </source>
</evidence>
<feature type="transmembrane region" description="Helical" evidence="1">
    <location>
        <begin position="298"/>
        <end position="315"/>
    </location>
</feature>